<dbReference type="Proteomes" id="UP000054937">
    <property type="component" value="Unassembled WGS sequence"/>
</dbReference>
<evidence type="ECO:0000313" key="3">
    <source>
        <dbReference type="EMBL" id="KRX09255.1"/>
    </source>
</evidence>
<dbReference type="OMA" id="QHQSDIQ"/>
<protein>
    <submittedName>
        <fullName evidence="3">Uncharacterized protein</fullName>
    </submittedName>
</protein>
<dbReference type="AlphaFoldDB" id="A0A0V0R455"/>
<feature type="compositionally biased region" description="Basic and acidic residues" evidence="2">
    <location>
        <begin position="83"/>
        <end position="104"/>
    </location>
</feature>
<dbReference type="OrthoDB" id="292059at2759"/>
<evidence type="ECO:0000313" key="4">
    <source>
        <dbReference type="Proteomes" id="UP000054937"/>
    </source>
</evidence>
<dbReference type="EMBL" id="LDAU01000053">
    <property type="protein sequence ID" value="KRX09255.1"/>
    <property type="molecule type" value="Genomic_DNA"/>
</dbReference>
<sequence>MDIEQQQKRGRPKKKKALEQIQESRKSRLKQKSQQKDDNSKYSELNDELDLLGSSEQIKSNNQADEEQEKPQTTFRLKKKKKVVEEQQKKRQMEEEEEKKRKDQKIIKIEPQPLNINKSKNPNYLAVLKNNLSQCNKLLQDKKQIHAKKWKMLKSSNLSQQEYIQTEENLKREEVEEIQEIKLDTINKLHQSDIQGFELIDNIVESFKEDFWEENQNMKPDERAKVVFELDDKVKQTIIDDQILLLEKLMDEKNLITANVQIDQQHFSQFNKNNYNNDEDDKIKQIQPDPVFTEDNSKNNLKTIFLSKYFEETSSESNNMTQYQYNTITGYSQYSRFNYTSNNFYNFNRYGQQGNNNYNSNKQNANNNENTHIEIEDGESRSLMGRIFDDYQKFLKIDQNDYCILEKRKKTLLLDIKSDELFQDENYQKDQYLKYQKLLKEFNAQLEDNQKDLSEQQVQKLVQITAYIINNVHYYKKFKLNCDLIHPMELLYIVEQVERNYQKRKKQEAIIQQQLQKQQSQQQQQQINEQIEQLQQPQQSFKQ</sequence>
<feature type="coiled-coil region" evidence="1">
    <location>
        <begin position="432"/>
        <end position="459"/>
    </location>
</feature>
<proteinExistence type="predicted"/>
<reference evidence="3 4" key="1">
    <citation type="journal article" date="2015" name="Sci. Rep.">
        <title>Genome of the facultative scuticociliatosis pathogen Pseudocohnilembus persalinus provides insight into its virulence through horizontal gene transfer.</title>
        <authorList>
            <person name="Xiong J."/>
            <person name="Wang G."/>
            <person name="Cheng J."/>
            <person name="Tian M."/>
            <person name="Pan X."/>
            <person name="Warren A."/>
            <person name="Jiang C."/>
            <person name="Yuan D."/>
            <person name="Miao W."/>
        </authorList>
    </citation>
    <scope>NUCLEOTIDE SEQUENCE [LARGE SCALE GENOMIC DNA]</scope>
    <source>
        <strain evidence="3">36N120E</strain>
    </source>
</reference>
<gene>
    <name evidence="3" type="ORF">PPERSA_05924</name>
</gene>
<comment type="caution">
    <text evidence="3">The sequence shown here is derived from an EMBL/GenBank/DDBJ whole genome shotgun (WGS) entry which is preliminary data.</text>
</comment>
<organism evidence="3 4">
    <name type="scientific">Pseudocohnilembus persalinus</name>
    <name type="common">Ciliate</name>
    <dbReference type="NCBI Taxonomy" id="266149"/>
    <lineage>
        <taxon>Eukaryota</taxon>
        <taxon>Sar</taxon>
        <taxon>Alveolata</taxon>
        <taxon>Ciliophora</taxon>
        <taxon>Intramacronucleata</taxon>
        <taxon>Oligohymenophorea</taxon>
        <taxon>Scuticociliatia</taxon>
        <taxon>Philasterida</taxon>
        <taxon>Pseudocohnilembidae</taxon>
        <taxon>Pseudocohnilembus</taxon>
    </lineage>
</organism>
<dbReference type="InParanoid" id="A0A0V0R455"/>
<accession>A0A0V0R455</accession>
<feature type="region of interest" description="Disordered" evidence="2">
    <location>
        <begin position="1"/>
        <end position="104"/>
    </location>
</feature>
<keyword evidence="1" id="KW-0175">Coiled coil</keyword>
<name>A0A0V0R455_PSEPJ</name>
<feature type="compositionally biased region" description="Polar residues" evidence="2">
    <location>
        <begin position="54"/>
        <end position="63"/>
    </location>
</feature>
<evidence type="ECO:0000256" key="1">
    <source>
        <dbReference type="SAM" id="Coils"/>
    </source>
</evidence>
<keyword evidence="4" id="KW-1185">Reference proteome</keyword>
<evidence type="ECO:0000256" key="2">
    <source>
        <dbReference type="SAM" id="MobiDB-lite"/>
    </source>
</evidence>